<dbReference type="AlphaFoldDB" id="A0A9N9GW16"/>
<dbReference type="OrthoDB" id="25503at2759"/>
<keyword evidence="3" id="KW-1185">Reference proteome</keyword>
<sequence length="259" mass="29132">MTEATVASIKPSNALPFIPSYLRNTPLDIYNKTAKDPIFLPTQWNVDDSSDYIKVMDNGLGLRCIGPGRNNSDAAAIRTDFPIPRKAGFFYYELDILNKGEKGFIGLGIGLEHVDLNKMPGWERYSLGYHGDNGLVYIQHPRGRNYGPLFTEGDTIGCGVNFYNRTVFYTKNGVNLGTAYMGIDHGEFYPMVGLITTDEWVEANFGEKPFMYNISLHAGMVFDHAVKNDLHIEQESPGDYELDDLMPPRFYCDNCGAFY</sequence>
<proteinExistence type="predicted"/>
<gene>
    <name evidence="2" type="ORF">AMORRO_LOCUS9411</name>
</gene>
<dbReference type="InterPro" id="IPR013320">
    <property type="entry name" value="ConA-like_dom_sf"/>
</dbReference>
<dbReference type="InterPro" id="IPR001870">
    <property type="entry name" value="B30.2/SPRY"/>
</dbReference>
<dbReference type="EMBL" id="CAJVPV010009140">
    <property type="protein sequence ID" value="CAG8638545.1"/>
    <property type="molecule type" value="Genomic_DNA"/>
</dbReference>
<comment type="caution">
    <text evidence="2">The sequence shown here is derived from an EMBL/GenBank/DDBJ whole genome shotgun (WGS) entry which is preliminary data.</text>
</comment>
<evidence type="ECO:0000259" key="1">
    <source>
        <dbReference type="PROSITE" id="PS50188"/>
    </source>
</evidence>
<dbReference type="PANTHER" id="PTHR12864">
    <property type="entry name" value="RAN BINDING PROTEIN 9-RELATED"/>
    <property type="match status" value="1"/>
</dbReference>
<dbReference type="InterPro" id="IPR043136">
    <property type="entry name" value="B30.2/SPRY_sf"/>
</dbReference>
<dbReference type="PROSITE" id="PS50188">
    <property type="entry name" value="B302_SPRY"/>
    <property type="match status" value="1"/>
</dbReference>
<dbReference type="Gene3D" id="2.60.120.920">
    <property type="match status" value="1"/>
</dbReference>
<name>A0A9N9GW16_9GLOM</name>
<dbReference type="SMART" id="SM00449">
    <property type="entry name" value="SPRY"/>
    <property type="match status" value="1"/>
</dbReference>
<dbReference type="InterPro" id="IPR003877">
    <property type="entry name" value="SPRY_dom"/>
</dbReference>
<evidence type="ECO:0000313" key="3">
    <source>
        <dbReference type="Proteomes" id="UP000789342"/>
    </source>
</evidence>
<accession>A0A9N9GW16</accession>
<protein>
    <submittedName>
        <fullName evidence="2">9554_t:CDS:1</fullName>
    </submittedName>
</protein>
<evidence type="ECO:0000313" key="2">
    <source>
        <dbReference type="EMBL" id="CAG8638545.1"/>
    </source>
</evidence>
<feature type="domain" description="B30.2/SPRY" evidence="1">
    <location>
        <begin position="22"/>
        <end position="210"/>
    </location>
</feature>
<dbReference type="Proteomes" id="UP000789342">
    <property type="component" value="Unassembled WGS sequence"/>
</dbReference>
<dbReference type="InterPro" id="IPR050618">
    <property type="entry name" value="Ubq-SigPath_Reg"/>
</dbReference>
<dbReference type="SUPFAM" id="SSF49899">
    <property type="entry name" value="Concanavalin A-like lectins/glucanases"/>
    <property type="match status" value="1"/>
</dbReference>
<reference evidence="2" key="1">
    <citation type="submission" date="2021-06" db="EMBL/GenBank/DDBJ databases">
        <authorList>
            <person name="Kallberg Y."/>
            <person name="Tangrot J."/>
            <person name="Rosling A."/>
        </authorList>
    </citation>
    <scope>NUCLEOTIDE SEQUENCE</scope>
    <source>
        <strain evidence="2">CL551</strain>
    </source>
</reference>
<dbReference type="Pfam" id="PF00622">
    <property type="entry name" value="SPRY"/>
    <property type="match status" value="1"/>
</dbReference>
<organism evidence="2 3">
    <name type="scientific">Acaulospora morrowiae</name>
    <dbReference type="NCBI Taxonomy" id="94023"/>
    <lineage>
        <taxon>Eukaryota</taxon>
        <taxon>Fungi</taxon>
        <taxon>Fungi incertae sedis</taxon>
        <taxon>Mucoromycota</taxon>
        <taxon>Glomeromycotina</taxon>
        <taxon>Glomeromycetes</taxon>
        <taxon>Diversisporales</taxon>
        <taxon>Acaulosporaceae</taxon>
        <taxon>Acaulospora</taxon>
    </lineage>
</organism>